<dbReference type="SUPFAM" id="SSF48726">
    <property type="entry name" value="Immunoglobulin"/>
    <property type="match status" value="1"/>
</dbReference>
<dbReference type="InterPro" id="IPR051367">
    <property type="entry name" value="mRNA_TranslReg/HistoneTransl"/>
</dbReference>
<dbReference type="PANTHER" id="PTHR23254:SF17">
    <property type="entry name" value="MIF4G DOMAIN-CONTAINING PROTEIN"/>
    <property type="match status" value="1"/>
</dbReference>
<evidence type="ECO:0000256" key="2">
    <source>
        <dbReference type="ARBA" id="ARBA00004496"/>
    </source>
</evidence>
<dbReference type="EMBL" id="RJVU01014084">
    <property type="protein sequence ID" value="ROL53035.1"/>
    <property type="molecule type" value="Genomic_DNA"/>
</dbReference>
<dbReference type="SUPFAM" id="SSF48371">
    <property type="entry name" value="ARM repeat"/>
    <property type="match status" value="1"/>
</dbReference>
<feature type="domain" description="Ig-like" evidence="10">
    <location>
        <begin position="1"/>
        <end position="77"/>
    </location>
</feature>
<dbReference type="Gene3D" id="2.60.40.10">
    <property type="entry name" value="Immunoglobulins"/>
    <property type="match status" value="1"/>
</dbReference>
<keyword evidence="5" id="KW-0539">Nucleus</keyword>
<dbReference type="GO" id="GO:0006446">
    <property type="term" value="P:regulation of translational initiation"/>
    <property type="evidence" value="ECO:0007669"/>
    <property type="project" value="TreeGrafter"/>
</dbReference>
<dbReference type="GO" id="GO:0003723">
    <property type="term" value="F:RNA binding"/>
    <property type="evidence" value="ECO:0007669"/>
    <property type="project" value="InterPro"/>
</dbReference>
<evidence type="ECO:0000256" key="4">
    <source>
        <dbReference type="ARBA" id="ARBA00022845"/>
    </source>
</evidence>
<feature type="non-terminal residue" evidence="11">
    <location>
        <position position="1"/>
    </location>
</feature>
<evidence type="ECO:0000256" key="9">
    <source>
        <dbReference type="SAM" id="Phobius"/>
    </source>
</evidence>
<dbReference type="GO" id="GO:0005634">
    <property type="term" value="C:nucleus"/>
    <property type="evidence" value="ECO:0007669"/>
    <property type="project" value="UniProtKB-SubCell"/>
</dbReference>
<evidence type="ECO:0000259" key="10">
    <source>
        <dbReference type="PROSITE" id="PS50835"/>
    </source>
</evidence>
<evidence type="ECO:0000256" key="5">
    <source>
        <dbReference type="ARBA" id="ARBA00023242"/>
    </source>
</evidence>
<dbReference type="Proteomes" id="UP000281406">
    <property type="component" value="Unassembled WGS sequence"/>
</dbReference>
<dbReference type="OrthoDB" id="6357832at2759"/>
<evidence type="ECO:0000313" key="11">
    <source>
        <dbReference type="EMBL" id="ROL53035.1"/>
    </source>
</evidence>
<evidence type="ECO:0000256" key="6">
    <source>
        <dbReference type="ARBA" id="ARBA00037643"/>
    </source>
</evidence>
<evidence type="ECO:0000313" key="12">
    <source>
        <dbReference type="Proteomes" id="UP000281406"/>
    </source>
</evidence>
<accession>A0A3N0Z3F1</accession>
<dbReference type="GO" id="GO:0008494">
    <property type="term" value="F:translation activator activity"/>
    <property type="evidence" value="ECO:0007669"/>
    <property type="project" value="TreeGrafter"/>
</dbReference>
<sequence length="339" mass="39041">EVSWKKTDEDMLVLLYQNNETQSDSSDERYRDRVEFFTDENPKGNFSLRLRSVRVEDKGVYMCQVFAGGLSANATVVLKILGFSVSHIMVLILCITASGSALLLYWLVYSNPEDEDKILKFITSSHADRYYPAFTVLTYSDLRYKHFLFLFGSAGLVLVNSAALMTEVIMKAGKPISIESQAEAKQTNGSVFRRNLLNRLQQEFKAREETRKRSTEEWVCLVCFICNIFDYLKVNNMPMMALVHPVYDCLFRLAQSDALKNEEEVDCLVLQLHRIGDQLEKMNMQLMDELFNLLRDGFLLQEDLSSMGRLLLLEILEFRAGGWTLSDTAQKYYYSEVTD</sequence>
<dbReference type="InterPro" id="IPR007110">
    <property type="entry name" value="Ig-like_dom"/>
</dbReference>
<evidence type="ECO:0000256" key="7">
    <source>
        <dbReference type="ARBA" id="ARBA00038204"/>
    </source>
</evidence>
<keyword evidence="9" id="KW-0812">Transmembrane</keyword>
<comment type="caution">
    <text evidence="11">The sequence shown here is derived from an EMBL/GenBank/DDBJ whole genome shotgun (WGS) entry which is preliminary data.</text>
</comment>
<feature type="transmembrane region" description="Helical" evidence="9">
    <location>
        <begin position="88"/>
        <end position="108"/>
    </location>
</feature>
<feature type="transmembrane region" description="Helical" evidence="9">
    <location>
        <begin position="59"/>
        <end position="81"/>
    </location>
</feature>
<comment type="similarity">
    <text evidence="7">Belongs to the MIF4GD family.</text>
</comment>
<reference evidence="11 12" key="1">
    <citation type="submission" date="2018-10" db="EMBL/GenBank/DDBJ databases">
        <title>Genome assembly for a Yunnan-Guizhou Plateau 3E fish, Anabarilius grahami (Regan), and its evolutionary and genetic applications.</title>
        <authorList>
            <person name="Jiang W."/>
        </authorList>
    </citation>
    <scope>NUCLEOTIDE SEQUENCE [LARGE SCALE GENOMIC DNA]</scope>
    <source>
        <strain evidence="11">AG-KIZ</strain>
        <tissue evidence="11">Muscle</tissue>
    </source>
</reference>
<name>A0A3N0Z3F1_ANAGA</name>
<dbReference type="AlphaFoldDB" id="A0A3N0Z3F1"/>
<dbReference type="GO" id="GO:0005829">
    <property type="term" value="C:cytosol"/>
    <property type="evidence" value="ECO:0007669"/>
    <property type="project" value="TreeGrafter"/>
</dbReference>
<evidence type="ECO:0000256" key="1">
    <source>
        <dbReference type="ARBA" id="ARBA00004123"/>
    </source>
</evidence>
<keyword evidence="4" id="KW-0810">Translation regulation</keyword>
<comment type="subcellular location">
    <subcellularLocation>
        <location evidence="2">Cytoplasm</location>
    </subcellularLocation>
    <subcellularLocation>
        <location evidence="1">Nucleus</location>
    </subcellularLocation>
</comment>
<keyword evidence="9" id="KW-1133">Transmembrane helix</keyword>
<keyword evidence="9" id="KW-0472">Membrane</keyword>
<protein>
    <submittedName>
        <fullName evidence="11">MIF4G domain-containing protein B</fullName>
    </submittedName>
</protein>
<proteinExistence type="inferred from homology"/>
<dbReference type="Pfam" id="PF07686">
    <property type="entry name" value="V-set"/>
    <property type="match status" value="1"/>
</dbReference>
<keyword evidence="3" id="KW-0963">Cytoplasm</keyword>
<dbReference type="Gene3D" id="1.25.40.180">
    <property type="match status" value="1"/>
</dbReference>
<dbReference type="InterPro" id="IPR036179">
    <property type="entry name" value="Ig-like_dom_sf"/>
</dbReference>
<dbReference type="InterPro" id="IPR013106">
    <property type="entry name" value="Ig_V-set"/>
</dbReference>
<evidence type="ECO:0000256" key="8">
    <source>
        <dbReference type="ARBA" id="ARBA00038641"/>
    </source>
</evidence>
<comment type="subunit">
    <text evidence="8">Interacts with eif4g1, eif4g2 and slbp; probably tethered by SLBP to the 3'-end of mRNAs ending with the histone stem-loop, it also interacts with eif4g1 which is bound to their 5'-end.</text>
</comment>
<dbReference type="InterPro" id="IPR013783">
    <property type="entry name" value="Ig-like_fold"/>
</dbReference>
<dbReference type="PROSITE" id="PS50835">
    <property type="entry name" value="IG_LIKE"/>
    <property type="match status" value="1"/>
</dbReference>
<evidence type="ECO:0000256" key="3">
    <source>
        <dbReference type="ARBA" id="ARBA00022490"/>
    </source>
</evidence>
<keyword evidence="12" id="KW-1185">Reference proteome</keyword>
<gene>
    <name evidence="11" type="ORF">DPX16_7977</name>
</gene>
<feature type="transmembrane region" description="Helical" evidence="9">
    <location>
        <begin position="147"/>
        <end position="170"/>
    </location>
</feature>
<organism evidence="11 12">
    <name type="scientific">Anabarilius grahami</name>
    <name type="common">Kanglang fish</name>
    <name type="synonym">Barilius grahami</name>
    <dbReference type="NCBI Taxonomy" id="495550"/>
    <lineage>
        <taxon>Eukaryota</taxon>
        <taxon>Metazoa</taxon>
        <taxon>Chordata</taxon>
        <taxon>Craniata</taxon>
        <taxon>Vertebrata</taxon>
        <taxon>Euteleostomi</taxon>
        <taxon>Actinopterygii</taxon>
        <taxon>Neopterygii</taxon>
        <taxon>Teleostei</taxon>
        <taxon>Ostariophysi</taxon>
        <taxon>Cypriniformes</taxon>
        <taxon>Xenocyprididae</taxon>
        <taxon>Xenocypridinae</taxon>
        <taxon>Xenocypridinae incertae sedis</taxon>
        <taxon>Anabarilius</taxon>
    </lineage>
</organism>
<comment type="function">
    <text evidence="6">Functions in replication-dependent translation of histone mRNAs which differ from other eukaryotic mRNAs in that they do not end with a poly-A tail but a stem-loop. May participate in circularizing those mRNAs specifically enhancing their translation.</text>
</comment>
<dbReference type="InterPro" id="IPR003890">
    <property type="entry name" value="MIF4G-like_typ-3"/>
</dbReference>
<dbReference type="InterPro" id="IPR016024">
    <property type="entry name" value="ARM-type_fold"/>
</dbReference>
<dbReference type="Pfam" id="PF02854">
    <property type="entry name" value="MIF4G"/>
    <property type="match status" value="1"/>
</dbReference>
<dbReference type="PANTHER" id="PTHR23254">
    <property type="entry name" value="EIF4G DOMAIN PROTEIN"/>
    <property type="match status" value="1"/>
</dbReference>